<proteinExistence type="predicted"/>
<evidence type="ECO:0000313" key="3">
    <source>
        <dbReference type="Proteomes" id="UP001363622"/>
    </source>
</evidence>
<feature type="region of interest" description="Disordered" evidence="1">
    <location>
        <begin position="80"/>
        <end position="116"/>
    </location>
</feature>
<gene>
    <name evidence="2" type="ORF">IWZ03DRAFT_356900</name>
</gene>
<organism evidence="2 3">
    <name type="scientific">Phyllosticta citriasiana</name>
    <dbReference type="NCBI Taxonomy" id="595635"/>
    <lineage>
        <taxon>Eukaryota</taxon>
        <taxon>Fungi</taxon>
        <taxon>Dikarya</taxon>
        <taxon>Ascomycota</taxon>
        <taxon>Pezizomycotina</taxon>
        <taxon>Dothideomycetes</taxon>
        <taxon>Dothideomycetes incertae sedis</taxon>
        <taxon>Botryosphaeriales</taxon>
        <taxon>Phyllostictaceae</taxon>
        <taxon>Phyllosticta</taxon>
    </lineage>
</organism>
<protein>
    <submittedName>
        <fullName evidence="2">Uncharacterized protein</fullName>
    </submittedName>
</protein>
<evidence type="ECO:0000313" key="2">
    <source>
        <dbReference type="EMBL" id="KAK7524703.1"/>
    </source>
</evidence>
<dbReference type="Proteomes" id="UP001363622">
    <property type="component" value="Unassembled WGS sequence"/>
</dbReference>
<sequence length="116" mass="12936">MDMHTHQPFPVTAKQIVNLVGRVRYINTPRITGLEINDDSKADGGAKDLAFWQTWSLALSSYSAWYISWLLVASGDAAKNPFRNTPLGSVEPSKYSSNEWSEESSQLRLAESFARG</sequence>
<comment type="caution">
    <text evidence="2">The sequence shown here is derived from an EMBL/GenBank/DDBJ whole genome shotgun (WGS) entry which is preliminary data.</text>
</comment>
<dbReference type="EMBL" id="JBBPHU010000001">
    <property type="protein sequence ID" value="KAK7524703.1"/>
    <property type="molecule type" value="Genomic_DNA"/>
</dbReference>
<keyword evidence="3" id="KW-1185">Reference proteome</keyword>
<accession>A0ABR1L0T2</accession>
<name>A0ABR1L0T2_9PEZI</name>
<feature type="compositionally biased region" description="Polar residues" evidence="1">
    <location>
        <begin position="94"/>
        <end position="107"/>
    </location>
</feature>
<reference evidence="2 3" key="1">
    <citation type="submission" date="2024-04" db="EMBL/GenBank/DDBJ databases">
        <title>Phyllosticta paracitricarpa is synonymous to the EU quarantine fungus P. citricarpa based on phylogenomic analyses.</title>
        <authorList>
            <consortium name="Lawrence Berkeley National Laboratory"/>
            <person name="Van Ingen-Buijs V.A."/>
            <person name="Van Westerhoven A.C."/>
            <person name="Haridas S."/>
            <person name="Skiadas P."/>
            <person name="Martin F."/>
            <person name="Groenewald J.Z."/>
            <person name="Crous P.W."/>
            <person name="Seidl M.F."/>
        </authorList>
    </citation>
    <scope>NUCLEOTIDE SEQUENCE [LARGE SCALE GENOMIC DNA]</scope>
    <source>
        <strain evidence="2 3">CBS 123371</strain>
    </source>
</reference>
<evidence type="ECO:0000256" key="1">
    <source>
        <dbReference type="SAM" id="MobiDB-lite"/>
    </source>
</evidence>